<evidence type="ECO:0000313" key="2">
    <source>
        <dbReference type="Proteomes" id="UP000499080"/>
    </source>
</evidence>
<comment type="caution">
    <text evidence="1">The sequence shown here is derived from an EMBL/GenBank/DDBJ whole genome shotgun (WGS) entry which is preliminary data.</text>
</comment>
<dbReference type="EMBL" id="BGPR01030153">
    <property type="protein sequence ID" value="GBO02489.1"/>
    <property type="molecule type" value="Genomic_DNA"/>
</dbReference>
<accession>A0A4Y2TPD4</accession>
<keyword evidence="2" id="KW-1185">Reference proteome</keyword>
<organism evidence="1 2">
    <name type="scientific">Araneus ventricosus</name>
    <name type="common">Orbweaver spider</name>
    <name type="synonym">Epeira ventricosa</name>
    <dbReference type="NCBI Taxonomy" id="182803"/>
    <lineage>
        <taxon>Eukaryota</taxon>
        <taxon>Metazoa</taxon>
        <taxon>Ecdysozoa</taxon>
        <taxon>Arthropoda</taxon>
        <taxon>Chelicerata</taxon>
        <taxon>Arachnida</taxon>
        <taxon>Araneae</taxon>
        <taxon>Araneomorphae</taxon>
        <taxon>Entelegynae</taxon>
        <taxon>Araneoidea</taxon>
        <taxon>Araneidae</taxon>
        <taxon>Araneus</taxon>
    </lineage>
</organism>
<protein>
    <submittedName>
        <fullName evidence="1">Uncharacterized protein</fullName>
    </submittedName>
</protein>
<dbReference type="AlphaFoldDB" id="A0A4Y2TPD4"/>
<sequence>MEESSCNGENDGNIYVGPDNGANDGYIYVGPDNGAANQYGVYENVEVKKGSTLSNVEFKFTDDADADAVYENTENHRRQLVDKSDLEDVQFQFYDKPKATAVKEHFAVQSMNVYQNATYGLGEEEEENIYVNT</sequence>
<name>A0A4Y2TPD4_ARAVE</name>
<reference evidence="1 2" key="1">
    <citation type="journal article" date="2019" name="Sci. Rep.">
        <title>Orb-weaving spider Araneus ventricosus genome elucidates the spidroin gene catalogue.</title>
        <authorList>
            <person name="Kono N."/>
            <person name="Nakamura H."/>
            <person name="Ohtoshi R."/>
            <person name="Moran D.A.P."/>
            <person name="Shinohara A."/>
            <person name="Yoshida Y."/>
            <person name="Fujiwara M."/>
            <person name="Mori M."/>
            <person name="Tomita M."/>
            <person name="Arakawa K."/>
        </authorList>
    </citation>
    <scope>NUCLEOTIDE SEQUENCE [LARGE SCALE GENOMIC DNA]</scope>
</reference>
<proteinExistence type="predicted"/>
<gene>
    <name evidence="1" type="ORF">AVEN_150559_1</name>
</gene>
<evidence type="ECO:0000313" key="1">
    <source>
        <dbReference type="EMBL" id="GBO02489.1"/>
    </source>
</evidence>
<dbReference type="Proteomes" id="UP000499080">
    <property type="component" value="Unassembled WGS sequence"/>
</dbReference>